<feature type="domain" description="DUF569" evidence="1">
    <location>
        <begin position="1"/>
        <end position="149"/>
    </location>
</feature>
<dbReference type="Proteomes" id="UP000807115">
    <property type="component" value="Chromosome 7"/>
</dbReference>
<evidence type="ECO:0000313" key="3">
    <source>
        <dbReference type="EMBL" id="KAG0522604.1"/>
    </source>
</evidence>
<evidence type="ECO:0008006" key="5">
    <source>
        <dbReference type="Google" id="ProtNLM"/>
    </source>
</evidence>
<accession>A0A921QII1</accession>
<protein>
    <recommendedName>
        <fullName evidence="5">DUF569 domain-containing protein</fullName>
    </recommendedName>
</protein>
<feature type="domain" description="DUF569" evidence="2">
    <location>
        <begin position="194"/>
        <end position="277"/>
    </location>
</feature>
<dbReference type="InterPro" id="IPR007679">
    <property type="entry name" value="DUF569"/>
</dbReference>
<sequence length="301" mass="34067">MDLFPDGGFVRLQSRVTGKFVHADADWERVSLRRNDGPDPALNAVWRVEHWVSPDQGDTYVLLQNAAYGRYLSFSTRKAKAGHRGYRTTQKDRSEPNVLQNMSAYPWKWTVQRLNPPDQDYVSLRYFTCYLRANGKYLPWNIRVTADVDADAPRVTAMMQWTVHHVAASPERQRLDVTLEYQGGDSDLTCPQPPRTIRHVRANDEGEFDQNHHNWTSFAFYGTSVDDLKDELRLQQHWNEDMSAYTLCMRPGSHGRLMPLVATDLPSSTDSMNIVVFRTGSPAAAALVYPAPPPAADAAAA</sequence>
<reference evidence="3" key="2">
    <citation type="submission" date="2020-10" db="EMBL/GenBank/DDBJ databases">
        <authorList>
            <person name="Cooper E.A."/>
            <person name="Brenton Z.W."/>
            <person name="Flinn B.S."/>
            <person name="Jenkins J."/>
            <person name="Shu S."/>
            <person name="Flowers D."/>
            <person name="Luo F."/>
            <person name="Wang Y."/>
            <person name="Xia P."/>
            <person name="Barry K."/>
            <person name="Daum C."/>
            <person name="Lipzen A."/>
            <person name="Yoshinaga Y."/>
            <person name="Schmutz J."/>
            <person name="Saski C."/>
            <person name="Vermerris W."/>
            <person name="Kresovich S."/>
        </authorList>
    </citation>
    <scope>NUCLEOTIDE SEQUENCE</scope>
</reference>
<evidence type="ECO:0000259" key="2">
    <source>
        <dbReference type="Pfam" id="PF22932"/>
    </source>
</evidence>
<evidence type="ECO:0000259" key="1">
    <source>
        <dbReference type="Pfam" id="PF04601"/>
    </source>
</evidence>
<dbReference type="Pfam" id="PF04601">
    <property type="entry name" value="DUF569"/>
    <property type="match status" value="1"/>
</dbReference>
<dbReference type="InterPro" id="IPR054726">
    <property type="entry name" value="Ubiq_DUF569-assoc"/>
</dbReference>
<dbReference type="CDD" id="cd23340">
    <property type="entry name" value="beta-trefoil_FSCN_ACP-like"/>
    <property type="match status" value="1"/>
</dbReference>
<dbReference type="PANTHER" id="PTHR31205:SF36">
    <property type="entry name" value="DUF569 DOMAIN-CONTAINING PROTEIN"/>
    <property type="match status" value="1"/>
</dbReference>
<dbReference type="OMA" id="FSNINAH"/>
<evidence type="ECO:0000313" key="4">
    <source>
        <dbReference type="Proteomes" id="UP000807115"/>
    </source>
</evidence>
<dbReference type="AlphaFoldDB" id="A0A921QII1"/>
<name>A0A921QII1_SORBI</name>
<dbReference type="Pfam" id="PF22932">
    <property type="entry name" value="Ubiq_DUF_assoc"/>
    <property type="match status" value="1"/>
</dbReference>
<dbReference type="OrthoDB" id="667390at2759"/>
<proteinExistence type="predicted"/>
<gene>
    <name evidence="3" type="ORF">BDA96_07G051700</name>
</gene>
<reference evidence="3" key="1">
    <citation type="journal article" date="2019" name="BMC Genomics">
        <title>A new reference genome for Sorghum bicolor reveals high levels of sequence similarity between sweet and grain genotypes: implications for the genetics of sugar metabolism.</title>
        <authorList>
            <person name="Cooper E.A."/>
            <person name="Brenton Z.W."/>
            <person name="Flinn B.S."/>
            <person name="Jenkins J."/>
            <person name="Shu S."/>
            <person name="Flowers D."/>
            <person name="Luo F."/>
            <person name="Wang Y."/>
            <person name="Xia P."/>
            <person name="Barry K."/>
            <person name="Daum C."/>
            <person name="Lipzen A."/>
            <person name="Yoshinaga Y."/>
            <person name="Schmutz J."/>
            <person name="Saski C."/>
            <person name="Vermerris W."/>
            <person name="Kresovich S."/>
        </authorList>
    </citation>
    <scope>NUCLEOTIDE SEQUENCE</scope>
</reference>
<dbReference type="Gramene" id="EES14582">
    <property type="protein sequence ID" value="EES14582"/>
    <property type="gene ID" value="SORBI_3007G049200"/>
</dbReference>
<comment type="caution">
    <text evidence="3">The sequence shown here is derived from an EMBL/GenBank/DDBJ whole genome shotgun (WGS) entry which is preliminary data.</text>
</comment>
<dbReference type="EMBL" id="CM027686">
    <property type="protein sequence ID" value="KAG0522604.1"/>
    <property type="molecule type" value="Genomic_DNA"/>
</dbReference>
<organism evidence="3 4">
    <name type="scientific">Sorghum bicolor</name>
    <name type="common">Sorghum</name>
    <name type="synonym">Sorghum vulgare</name>
    <dbReference type="NCBI Taxonomy" id="4558"/>
    <lineage>
        <taxon>Eukaryota</taxon>
        <taxon>Viridiplantae</taxon>
        <taxon>Streptophyta</taxon>
        <taxon>Embryophyta</taxon>
        <taxon>Tracheophyta</taxon>
        <taxon>Spermatophyta</taxon>
        <taxon>Magnoliopsida</taxon>
        <taxon>Liliopsida</taxon>
        <taxon>Poales</taxon>
        <taxon>Poaceae</taxon>
        <taxon>PACMAD clade</taxon>
        <taxon>Panicoideae</taxon>
        <taxon>Andropogonodae</taxon>
        <taxon>Andropogoneae</taxon>
        <taxon>Sorghinae</taxon>
        <taxon>Sorghum</taxon>
    </lineage>
</organism>
<dbReference type="PANTHER" id="PTHR31205">
    <property type="entry name" value="ACTIN CROSS-LINKING PROTEIN (DUF569)"/>
    <property type="match status" value="1"/>
</dbReference>